<evidence type="ECO:0000256" key="1">
    <source>
        <dbReference type="SAM" id="MobiDB-lite"/>
    </source>
</evidence>
<protein>
    <submittedName>
        <fullName evidence="2">Uncharacterized protein</fullName>
    </submittedName>
</protein>
<dbReference type="EMBL" id="SZYD01000019">
    <property type="protein sequence ID" value="KAD2392812.1"/>
    <property type="molecule type" value="Genomic_DNA"/>
</dbReference>
<dbReference type="InterPro" id="IPR024055">
    <property type="entry name" value="TIF2_asu_C"/>
</dbReference>
<comment type="caution">
    <text evidence="2">The sequence shown here is derived from an EMBL/GenBank/DDBJ whole genome shotgun (WGS) entry which is preliminary data.</text>
</comment>
<dbReference type="AlphaFoldDB" id="A0A5N6LKS6"/>
<organism evidence="2 3">
    <name type="scientific">Mikania micrantha</name>
    <name type="common">bitter vine</name>
    <dbReference type="NCBI Taxonomy" id="192012"/>
    <lineage>
        <taxon>Eukaryota</taxon>
        <taxon>Viridiplantae</taxon>
        <taxon>Streptophyta</taxon>
        <taxon>Embryophyta</taxon>
        <taxon>Tracheophyta</taxon>
        <taxon>Spermatophyta</taxon>
        <taxon>Magnoliopsida</taxon>
        <taxon>eudicotyledons</taxon>
        <taxon>Gunneridae</taxon>
        <taxon>Pentapetalae</taxon>
        <taxon>asterids</taxon>
        <taxon>campanulids</taxon>
        <taxon>Asterales</taxon>
        <taxon>Asteraceae</taxon>
        <taxon>Asteroideae</taxon>
        <taxon>Heliantheae alliance</taxon>
        <taxon>Eupatorieae</taxon>
        <taxon>Mikania</taxon>
    </lineage>
</organism>
<name>A0A5N6LKS6_9ASTR</name>
<sequence>MLWALLLADEMQLRKSISVRLPRSHNSHAFSYANTHSQVVGPNKGSGLGIASKHLKYQGILYMSKYLKQQGFLNLFSKIKETGPDGKKEAMRKAEASGTKNCLVKVKLVAPPCYVLNTQTLKKSSTITTIGMVLWLPYTTITELYSRAASRLHRAHVGCTKGPRRGPRGAATGLSCPSQGHQAEPCVEPQAVPSRAKISFGPVR</sequence>
<dbReference type="Gene3D" id="3.30.70.1130">
    <property type="entry name" value="EIF_2_alpha"/>
    <property type="match status" value="1"/>
</dbReference>
<dbReference type="OrthoDB" id="781729at2759"/>
<evidence type="ECO:0000313" key="2">
    <source>
        <dbReference type="EMBL" id="KAD2392812.1"/>
    </source>
</evidence>
<dbReference type="Proteomes" id="UP000326396">
    <property type="component" value="Linkage Group LG9"/>
</dbReference>
<accession>A0A5N6LKS6</accession>
<keyword evidence="3" id="KW-1185">Reference proteome</keyword>
<proteinExistence type="predicted"/>
<feature type="region of interest" description="Disordered" evidence="1">
    <location>
        <begin position="159"/>
        <end position="190"/>
    </location>
</feature>
<gene>
    <name evidence="2" type="ORF">E3N88_39789</name>
</gene>
<dbReference type="SUPFAM" id="SSF110993">
    <property type="entry name" value="eIF-2-alpha, C-terminal domain"/>
    <property type="match status" value="1"/>
</dbReference>
<reference evidence="2 3" key="1">
    <citation type="submission" date="2019-05" db="EMBL/GenBank/DDBJ databases">
        <title>Mikania micrantha, genome provides insights into the molecular mechanism of rapid growth.</title>
        <authorList>
            <person name="Liu B."/>
        </authorList>
    </citation>
    <scope>NUCLEOTIDE SEQUENCE [LARGE SCALE GENOMIC DNA]</scope>
    <source>
        <strain evidence="2">NLD-2019</strain>
        <tissue evidence="2">Leaf</tissue>
    </source>
</reference>
<evidence type="ECO:0000313" key="3">
    <source>
        <dbReference type="Proteomes" id="UP000326396"/>
    </source>
</evidence>